<evidence type="ECO:0000259" key="1">
    <source>
        <dbReference type="Pfam" id="PF13460"/>
    </source>
</evidence>
<dbReference type="InterPro" id="IPR016040">
    <property type="entry name" value="NAD(P)-bd_dom"/>
</dbReference>
<name>A0A1Y1ZZF9_9PLEO</name>
<feature type="domain" description="NAD(P)-binding" evidence="1">
    <location>
        <begin position="7"/>
        <end position="168"/>
    </location>
</feature>
<dbReference type="EMBL" id="MCFA01000024">
    <property type="protein sequence ID" value="ORY15639.1"/>
    <property type="molecule type" value="Genomic_DNA"/>
</dbReference>
<dbReference type="STRING" id="1231657.A0A1Y1ZZF9"/>
<protein>
    <recommendedName>
        <fullName evidence="1">NAD(P)-binding domain-containing protein</fullName>
    </recommendedName>
</protein>
<evidence type="ECO:0000313" key="2">
    <source>
        <dbReference type="EMBL" id="ORY15639.1"/>
    </source>
</evidence>
<dbReference type="Proteomes" id="UP000193144">
    <property type="component" value="Unassembled WGS sequence"/>
</dbReference>
<organism evidence="2 3">
    <name type="scientific">Clohesyomyces aquaticus</name>
    <dbReference type="NCBI Taxonomy" id="1231657"/>
    <lineage>
        <taxon>Eukaryota</taxon>
        <taxon>Fungi</taxon>
        <taxon>Dikarya</taxon>
        <taxon>Ascomycota</taxon>
        <taxon>Pezizomycotina</taxon>
        <taxon>Dothideomycetes</taxon>
        <taxon>Pleosporomycetidae</taxon>
        <taxon>Pleosporales</taxon>
        <taxon>Lindgomycetaceae</taxon>
        <taxon>Clohesyomyces</taxon>
    </lineage>
</organism>
<evidence type="ECO:0000313" key="3">
    <source>
        <dbReference type="Proteomes" id="UP000193144"/>
    </source>
</evidence>
<reference evidence="2 3" key="1">
    <citation type="submission" date="2016-07" db="EMBL/GenBank/DDBJ databases">
        <title>Pervasive Adenine N6-methylation of Active Genes in Fungi.</title>
        <authorList>
            <consortium name="DOE Joint Genome Institute"/>
            <person name="Mondo S.J."/>
            <person name="Dannebaum R.O."/>
            <person name="Kuo R.C."/>
            <person name="Labutti K."/>
            <person name="Haridas S."/>
            <person name="Kuo A."/>
            <person name="Salamov A."/>
            <person name="Ahrendt S.R."/>
            <person name="Lipzen A."/>
            <person name="Sullivan W."/>
            <person name="Andreopoulos W.B."/>
            <person name="Clum A."/>
            <person name="Lindquist E."/>
            <person name="Daum C."/>
            <person name="Ramamoorthy G.K."/>
            <person name="Gryganskyi A."/>
            <person name="Culley D."/>
            <person name="Magnuson J.K."/>
            <person name="James T.Y."/>
            <person name="O'Malley M.A."/>
            <person name="Stajich J.E."/>
            <person name="Spatafora J.W."/>
            <person name="Visel A."/>
            <person name="Grigoriev I.V."/>
        </authorList>
    </citation>
    <scope>NUCLEOTIDE SEQUENCE [LARGE SCALE GENOMIC DNA]</scope>
    <source>
        <strain evidence="2 3">CBS 115471</strain>
    </source>
</reference>
<accession>A0A1Y1ZZF9</accession>
<dbReference type="SUPFAM" id="SSF51735">
    <property type="entry name" value="NAD(P)-binding Rossmann-fold domains"/>
    <property type="match status" value="1"/>
</dbReference>
<dbReference type="InterPro" id="IPR036291">
    <property type="entry name" value="NAD(P)-bd_dom_sf"/>
</dbReference>
<dbReference type="Gene3D" id="3.40.50.720">
    <property type="entry name" value="NAD(P)-binding Rossmann-like Domain"/>
    <property type="match status" value="1"/>
</dbReference>
<dbReference type="PANTHER" id="PTHR43355">
    <property type="entry name" value="FLAVIN REDUCTASE (NADPH)"/>
    <property type="match status" value="1"/>
</dbReference>
<proteinExistence type="predicted"/>
<dbReference type="Pfam" id="PF13460">
    <property type="entry name" value="NAD_binding_10"/>
    <property type="match status" value="1"/>
</dbReference>
<keyword evidence="3" id="KW-1185">Reference proteome</keyword>
<dbReference type="OrthoDB" id="10254221at2759"/>
<comment type="caution">
    <text evidence="2">The sequence shown here is derived from an EMBL/GenBank/DDBJ whole genome shotgun (WGS) entry which is preliminary data.</text>
</comment>
<dbReference type="PANTHER" id="PTHR43355:SF7">
    <property type="entry name" value="NAD(P)-BINDING DOMAIN-CONTAINING PROTEIN"/>
    <property type="match status" value="1"/>
</dbReference>
<dbReference type="AlphaFoldDB" id="A0A1Y1ZZF9"/>
<dbReference type="InterPro" id="IPR051606">
    <property type="entry name" value="Polyketide_Oxido-like"/>
</dbReference>
<gene>
    <name evidence="2" type="ORF">BCR34DRAFT_477749</name>
</gene>
<dbReference type="GO" id="GO:0016646">
    <property type="term" value="F:oxidoreductase activity, acting on the CH-NH group of donors, NAD or NADP as acceptor"/>
    <property type="evidence" value="ECO:0007669"/>
    <property type="project" value="TreeGrafter"/>
</dbReference>
<sequence>MKVLLVGATGNLGIRLVPALLTHGHSVVAFVRSSEKLESLLPQSVYRQVAVVEGNATDSAAIKKAILDTSCDAVVNTAGLAALPPWGKSDLPNIFRAVLDGVSEAGTERERPLRAWFLGGLGVLHFPGSESMLSNYIPIYLAHRQNLRLLQSLRPDALDWSLLCPSDMIPESSDFGVPTKISRARLAANATTPPLWNDSWIRYVPLIGRTVLCAMNAGRYVTTLEQNAEFIASDLESNGGQWSRKTVGVINSVE</sequence>